<protein>
    <submittedName>
        <fullName evidence="1">Uncharacterized protein</fullName>
    </submittedName>
</protein>
<dbReference type="InterPro" id="IPR020955">
    <property type="entry name" value="Uncharacterised_Atu4866"/>
</dbReference>
<dbReference type="Gene3D" id="2.40.128.290">
    <property type="entry name" value="Uncharacterised protein Atu4866, PF11512"/>
    <property type="match status" value="1"/>
</dbReference>
<dbReference type="Proteomes" id="UP000004926">
    <property type="component" value="Chromosome"/>
</dbReference>
<evidence type="ECO:0000313" key="1">
    <source>
        <dbReference type="EMBL" id="EHR48483.1"/>
    </source>
</evidence>
<keyword evidence="2" id="KW-1185">Reference proteome</keyword>
<dbReference type="InterPro" id="IPR038646">
    <property type="entry name" value="Atu4866-like_sf"/>
</dbReference>
<proteinExistence type="predicted"/>
<accession>H5WZ82</accession>
<organism evidence="1 2">
    <name type="scientific">Saccharomonospora marina XMU15</name>
    <dbReference type="NCBI Taxonomy" id="882083"/>
    <lineage>
        <taxon>Bacteria</taxon>
        <taxon>Bacillati</taxon>
        <taxon>Actinomycetota</taxon>
        <taxon>Actinomycetes</taxon>
        <taxon>Pseudonocardiales</taxon>
        <taxon>Pseudonocardiaceae</taxon>
        <taxon>Saccharomonospora</taxon>
    </lineage>
</organism>
<sequence length="85" mass="9322">MRRQGSAVQDDLPTVASGGLYLVGEHLVRGPGRSRFAVVGAHGAYTGCYCVRGNRIRYLDDPCFWAFGELLDGALHHAGFVMIRR</sequence>
<evidence type="ECO:0000313" key="2">
    <source>
        <dbReference type="Proteomes" id="UP000004926"/>
    </source>
</evidence>
<dbReference type="EMBL" id="CM001439">
    <property type="protein sequence ID" value="EHR48483.1"/>
    <property type="molecule type" value="Genomic_DNA"/>
</dbReference>
<dbReference type="HOGENOM" id="CLU_2510705_0_0_11"/>
<dbReference type="Pfam" id="PF11512">
    <property type="entry name" value="Atu4866"/>
    <property type="match status" value="1"/>
</dbReference>
<reference evidence="1 2" key="1">
    <citation type="journal article" date="2012" name="Stand. Genomic Sci.">
        <title>Genome sequence of the ocean sediment bacterium Saccharomonospora marina type strain (XMU15(T)).</title>
        <authorList>
            <person name="Klenk H.P."/>
            <person name="Lu M."/>
            <person name="Lucas S."/>
            <person name="Lapidus A."/>
            <person name="Copeland A."/>
            <person name="Pitluck S."/>
            <person name="Goodwin L.A."/>
            <person name="Han C."/>
            <person name="Tapia R."/>
            <person name="Brambilla E.M."/>
            <person name="Potter G."/>
            <person name="Land M."/>
            <person name="Ivanova N."/>
            <person name="Rohde M."/>
            <person name="Goker M."/>
            <person name="Detter J.C."/>
            <person name="Li W.J."/>
            <person name="Kyrpides N.C."/>
            <person name="Woyke T."/>
        </authorList>
    </citation>
    <scope>NUCLEOTIDE SEQUENCE [LARGE SCALE GENOMIC DNA]</scope>
    <source>
        <strain evidence="1 2">XMU15</strain>
    </source>
</reference>
<gene>
    <name evidence="1" type="ORF">SacmaDRAFT_0170</name>
</gene>
<dbReference type="AlphaFoldDB" id="H5WZ82"/>
<name>H5WZ82_9PSEU</name>
<dbReference type="STRING" id="882083.SacmaDRAFT_0170"/>